<reference evidence="2 3" key="1">
    <citation type="journal article" date="2017" name="Mol. Plant">
        <title>The Genome of Medicinal Plant Macleaya cordata Provides New Insights into Benzylisoquinoline Alkaloids Metabolism.</title>
        <authorList>
            <person name="Liu X."/>
            <person name="Liu Y."/>
            <person name="Huang P."/>
            <person name="Ma Y."/>
            <person name="Qing Z."/>
            <person name="Tang Q."/>
            <person name="Cao H."/>
            <person name="Cheng P."/>
            <person name="Zheng Y."/>
            <person name="Yuan Z."/>
            <person name="Zhou Y."/>
            <person name="Liu J."/>
            <person name="Tang Z."/>
            <person name="Zhuo Y."/>
            <person name="Zhang Y."/>
            <person name="Yu L."/>
            <person name="Huang J."/>
            <person name="Yang P."/>
            <person name="Peng Q."/>
            <person name="Zhang J."/>
            <person name="Jiang W."/>
            <person name="Zhang Z."/>
            <person name="Lin K."/>
            <person name="Ro D.K."/>
            <person name="Chen X."/>
            <person name="Xiong X."/>
            <person name="Shang Y."/>
            <person name="Huang S."/>
            <person name="Zeng J."/>
        </authorList>
    </citation>
    <scope>NUCLEOTIDE SEQUENCE [LARGE SCALE GENOMIC DNA]</scope>
    <source>
        <strain evidence="3">cv. BLH2017</strain>
        <tissue evidence="2">Root</tissue>
    </source>
</reference>
<dbReference type="InParanoid" id="A0A200Q3S2"/>
<keyword evidence="1" id="KW-0812">Transmembrane</keyword>
<keyword evidence="1" id="KW-0472">Membrane</keyword>
<keyword evidence="3" id="KW-1185">Reference proteome</keyword>
<sequence>MQITTVVVVVVCMDKQGHRRPSSNKEIVPPVQERQYLIKCVTELSEAGAKFKSRSLESHDLLDIGFNDGALEIPPILVDVQTGQVFLNFIAYEQCDRYSEPYFTHYVLFMGSRLMNSSKDVELLHKKGIINHVLGSDADVADLFSKLSTELVHMISAISICLKLPLREVNKRYCTNWQKWKAKWISNNFSNPWVFSYFLAAVVLLLLTAIQTFFSIFSYVRPPS</sequence>
<evidence type="ECO:0000256" key="1">
    <source>
        <dbReference type="SAM" id="Phobius"/>
    </source>
</evidence>
<dbReference type="Pfam" id="PF03140">
    <property type="entry name" value="DUF247"/>
    <property type="match status" value="1"/>
</dbReference>
<keyword evidence="1" id="KW-1133">Transmembrane helix</keyword>
<dbReference type="PANTHER" id="PTHR31170">
    <property type="entry name" value="BNAC04G53230D PROTEIN"/>
    <property type="match status" value="1"/>
</dbReference>
<dbReference type="EMBL" id="MVGT01003169">
    <property type="protein sequence ID" value="OVA05109.1"/>
    <property type="molecule type" value="Genomic_DNA"/>
</dbReference>
<feature type="transmembrane region" description="Helical" evidence="1">
    <location>
        <begin position="193"/>
        <end position="220"/>
    </location>
</feature>
<dbReference type="STRING" id="56857.A0A200Q3S2"/>
<dbReference type="PANTHER" id="PTHR31170:SF25">
    <property type="entry name" value="BNAA09G04570D PROTEIN"/>
    <property type="match status" value="1"/>
</dbReference>
<proteinExistence type="predicted"/>
<comment type="caution">
    <text evidence="2">The sequence shown here is derived from an EMBL/GenBank/DDBJ whole genome shotgun (WGS) entry which is preliminary data.</text>
</comment>
<dbReference type="OrthoDB" id="591587at2759"/>
<dbReference type="AlphaFoldDB" id="A0A200Q3S2"/>
<evidence type="ECO:0000313" key="2">
    <source>
        <dbReference type="EMBL" id="OVA05109.1"/>
    </source>
</evidence>
<gene>
    <name evidence="2" type="ORF">BVC80_8899g12</name>
</gene>
<dbReference type="InterPro" id="IPR004158">
    <property type="entry name" value="DUF247_pln"/>
</dbReference>
<protein>
    <submittedName>
        <fullName evidence="2">Uncharacterized protein</fullName>
    </submittedName>
</protein>
<evidence type="ECO:0000313" key="3">
    <source>
        <dbReference type="Proteomes" id="UP000195402"/>
    </source>
</evidence>
<name>A0A200Q3S2_MACCD</name>
<dbReference type="Proteomes" id="UP000195402">
    <property type="component" value="Unassembled WGS sequence"/>
</dbReference>
<organism evidence="2 3">
    <name type="scientific">Macleaya cordata</name>
    <name type="common">Five-seeded plume-poppy</name>
    <name type="synonym">Bocconia cordata</name>
    <dbReference type="NCBI Taxonomy" id="56857"/>
    <lineage>
        <taxon>Eukaryota</taxon>
        <taxon>Viridiplantae</taxon>
        <taxon>Streptophyta</taxon>
        <taxon>Embryophyta</taxon>
        <taxon>Tracheophyta</taxon>
        <taxon>Spermatophyta</taxon>
        <taxon>Magnoliopsida</taxon>
        <taxon>Ranunculales</taxon>
        <taxon>Papaveraceae</taxon>
        <taxon>Papaveroideae</taxon>
        <taxon>Macleaya</taxon>
    </lineage>
</organism>
<dbReference type="OMA" id="ECNISIK"/>
<accession>A0A200Q3S2</accession>